<evidence type="ECO:0000259" key="2">
    <source>
        <dbReference type="PROSITE" id="PS50965"/>
    </source>
</evidence>
<keyword evidence="1" id="KW-0812">Transmembrane</keyword>
<evidence type="ECO:0000313" key="3">
    <source>
        <dbReference type="EMBL" id="KGM06327.1"/>
    </source>
</evidence>
<dbReference type="RefSeq" id="WP_036315150.1">
    <property type="nucleotide sequence ID" value="NZ_JRQD01000005.1"/>
</dbReference>
<gene>
    <name evidence="3" type="ORF">LP43_2201</name>
</gene>
<name>A0A0A0BF84_9GAMM</name>
<evidence type="ECO:0000256" key="1">
    <source>
        <dbReference type="SAM" id="Phobius"/>
    </source>
</evidence>
<dbReference type="Pfam" id="PF08378">
    <property type="entry name" value="NERD"/>
    <property type="match status" value="1"/>
</dbReference>
<dbReference type="AlphaFoldDB" id="A0A0A0BF84"/>
<keyword evidence="1" id="KW-1133">Transmembrane helix</keyword>
<evidence type="ECO:0000313" key="4">
    <source>
        <dbReference type="Proteomes" id="UP000029999"/>
    </source>
</evidence>
<keyword evidence="1" id="KW-0472">Membrane</keyword>
<sequence>MFLKDWLQEVVPIINLDSAWRWLFIAVIVLLVVLIYLVIHRRKKSLKARLLEKALQPLRADEVRSIVIPDGIGGVLEVERLLLMEQGLLVLETYPLAGHLFGADHIDQWTQIIDGRSYKFPNPLRHVHNSMHALQMLAPKVPIFCRVVFTGEGDFPKGKPAEVSVIATLEHDLQAVIDAPKMATASNKAWQSILRIARKDGHEVLKEAT</sequence>
<dbReference type="EMBL" id="JRQD01000005">
    <property type="protein sequence ID" value="KGM06327.1"/>
    <property type="molecule type" value="Genomic_DNA"/>
</dbReference>
<dbReference type="PROSITE" id="PS50965">
    <property type="entry name" value="NERD"/>
    <property type="match status" value="1"/>
</dbReference>
<organism evidence="3 4">
    <name type="scientific">Methylophaga thiooxydans</name>
    <dbReference type="NCBI Taxonomy" id="392484"/>
    <lineage>
        <taxon>Bacteria</taxon>
        <taxon>Pseudomonadati</taxon>
        <taxon>Pseudomonadota</taxon>
        <taxon>Gammaproteobacteria</taxon>
        <taxon>Thiotrichales</taxon>
        <taxon>Piscirickettsiaceae</taxon>
        <taxon>Methylophaga</taxon>
    </lineage>
</organism>
<reference evidence="3 4" key="1">
    <citation type="submission" date="2014-09" db="EMBL/GenBank/DDBJ databases">
        <authorList>
            <person name="Grob C."/>
            <person name="Taubert M."/>
            <person name="Howat A.M."/>
            <person name="Burns O.J."/>
            <person name="Dixon J.L."/>
            <person name="Chen Y."/>
            <person name="Murrell J.C."/>
        </authorList>
    </citation>
    <scope>NUCLEOTIDE SEQUENCE [LARGE SCALE GENOMIC DNA]</scope>
    <source>
        <strain evidence="3">L4</strain>
    </source>
</reference>
<proteinExistence type="predicted"/>
<protein>
    <recommendedName>
        <fullName evidence="2">NERD domain-containing protein</fullName>
    </recommendedName>
</protein>
<comment type="caution">
    <text evidence="3">The sequence shown here is derived from an EMBL/GenBank/DDBJ whole genome shotgun (WGS) entry which is preliminary data.</text>
</comment>
<dbReference type="STRING" id="392484.LP43_2201"/>
<dbReference type="InterPro" id="IPR011528">
    <property type="entry name" value="NERD"/>
</dbReference>
<feature type="domain" description="NERD" evidence="2">
    <location>
        <begin position="43"/>
        <end position="156"/>
    </location>
</feature>
<accession>A0A0A0BF84</accession>
<feature type="transmembrane region" description="Helical" evidence="1">
    <location>
        <begin position="20"/>
        <end position="39"/>
    </location>
</feature>
<dbReference type="Proteomes" id="UP000029999">
    <property type="component" value="Unassembled WGS sequence"/>
</dbReference>